<keyword evidence="4" id="KW-0808">Transferase</keyword>
<dbReference type="GO" id="GO:0004821">
    <property type="term" value="F:histidine-tRNA ligase activity"/>
    <property type="evidence" value="ECO:0007669"/>
    <property type="project" value="TreeGrafter"/>
</dbReference>
<keyword evidence="1" id="KW-0028">Amino-acid biosynthesis</keyword>
<dbReference type="PIRSF" id="PIRSF001549">
    <property type="entry name" value="His-tRNA_synth"/>
    <property type="match status" value="1"/>
</dbReference>
<comment type="caution">
    <text evidence="4">The sequence shown here is derived from an EMBL/GenBank/DDBJ whole genome shotgun (WGS) entry which is preliminary data.</text>
</comment>
<evidence type="ECO:0000256" key="2">
    <source>
        <dbReference type="PIRSR" id="PIRSR001549-1"/>
    </source>
</evidence>
<dbReference type="GO" id="GO:0000105">
    <property type="term" value="P:L-histidine biosynthetic process"/>
    <property type="evidence" value="ECO:0007669"/>
    <property type="project" value="UniProtKB-KW"/>
</dbReference>
<organism evidence="4 5">
    <name type="scientific">Lichenifustis flavocetrariae</name>
    <dbReference type="NCBI Taxonomy" id="2949735"/>
    <lineage>
        <taxon>Bacteria</taxon>
        <taxon>Pseudomonadati</taxon>
        <taxon>Pseudomonadota</taxon>
        <taxon>Alphaproteobacteria</taxon>
        <taxon>Hyphomicrobiales</taxon>
        <taxon>Lichenihabitantaceae</taxon>
        <taxon>Lichenifustis</taxon>
    </lineage>
</organism>
<evidence type="ECO:0000256" key="1">
    <source>
        <dbReference type="ARBA" id="ARBA00023102"/>
    </source>
</evidence>
<feature type="domain" description="Class II Histidinyl-tRNA synthetase (HisRS)-like catalytic core" evidence="3">
    <location>
        <begin position="21"/>
        <end position="375"/>
    </location>
</feature>
<dbReference type="PANTHER" id="PTHR43707">
    <property type="entry name" value="HISTIDYL-TRNA SYNTHETASE"/>
    <property type="match status" value="1"/>
</dbReference>
<evidence type="ECO:0000313" key="5">
    <source>
        <dbReference type="Proteomes" id="UP001165667"/>
    </source>
</evidence>
<dbReference type="GO" id="GO:0005737">
    <property type="term" value="C:cytoplasm"/>
    <property type="evidence" value="ECO:0007669"/>
    <property type="project" value="InterPro"/>
</dbReference>
<dbReference type="InterPro" id="IPR004516">
    <property type="entry name" value="HisRS/HisZ"/>
</dbReference>
<dbReference type="GO" id="GO:0006427">
    <property type="term" value="P:histidyl-tRNA aminoacylation"/>
    <property type="evidence" value="ECO:0007669"/>
    <property type="project" value="TreeGrafter"/>
</dbReference>
<dbReference type="PANTHER" id="PTHR43707:SF1">
    <property type="entry name" value="HISTIDINE--TRNA LIGASE, MITOCHONDRIAL-RELATED"/>
    <property type="match status" value="1"/>
</dbReference>
<reference evidence="4" key="1">
    <citation type="submission" date="2022-05" db="EMBL/GenBank/DDBJ databases">
        <authorList>
            <person name="Pankratov T."/>
        </authorList>
    </citation>
    <scope>NUCLEOTIDE SEQUENCE</scope>
    <source>
        <strain evidence="4">BP6-180914</strain>
    </source>
</reference>
<accession>A0AA41YXS6</accession>
<evidence type="ECO:0000313" key="4">
    <source>
        <dbReference type="EMBL" id="MCW6510536.1"/>
    </source>
</evidence>
<dbReference type="NCBIfam" id="NF008953">
    <property type="entry name" value="PRK12295.1-6"/>
    <property type="match status" value="1"/>
</dbReference>
<dbReference type="InterPro" id="IPR041715">
    <property type="entry name" value="HisRS-like_core"/>
</dbReference>
<dbReference type="EMBL" id="JAMOIM010000016">
    <property type="protein sequence ID" value="MCW6510536.1"/>
    <property type="molecule type" value="Genomic_DNA"/>
</dbReference>
<evidence type="ECO:0000259" key="3">
    <source>
        <dbReference type="Pfam" id="PF13393"/>
    </source>
</evidence>
<dbReference type="Gene3D" id="3.30.930.10">
    <property type="entry name" value="Bira Bifunctional Protein, Domain 2"/>
    <property type="match status" value="1"/>
</dbReference>
<protein>
    <submittedName>
        <fullName evidence="4">ATP phosphoribosyltransferase regulatory subunit</fullName>
    </submittedName>
</protein>
<dbReference type="SUPFAM" id="SSF55681">
    <property type="entry name" value="Class II aaRS and biotin synthetases"/>
    <property type="match status" value="1"/>
</dbReference>
<dbReference type="Proteomes" id="UP001165667">
    <property type="component" value="Unassembled WGS sequence"/>
</dbReference>
<feature type="binding site" evidence="2">
    <location>
        <begin position="326"/>
        <end position="327"/>
    </location>
    <ligand>
        <name>L-histidine</name>
        <dbReference type="ChEBI" id="CHEBI:57595"/>
    </ligand>
</feature>
<feature type="binding site" evidence="2">
    <location>
        <position position="103"/>
    </location>
    <ligand>
        <name>L-histidine</name>
        <dbReference type="ChEBI" id="CHEBI:57595"/>
    </ligand>
</feature>
<feature type="binding site" evidence="2">
    <location>
        <position position="118"/>
    </location>
    <ligand>
        <name>L-histidine</name>
        <dbReference type="ChEBI" id="CHEBI:57595"/>
    </ligand>
</feature>
<dbReference type="AlphaFoldDB" id="A0AA41YXS6"/>
<gene>
    <name evidence="4" type="ORF">M8523_21185</name>
</gene>
<dbReference type="InterPro" id="IPR045864">
    <property type="entry name" value="aa-tRNA-synth_II/BPL/LPL"/>
</dbReference>
<feature type="binding site" evidence="2">
    <location>
        <begin position="74"/>
        <end position="76"/>
    </location>
    <ligand>
        <name>L-histidine</name>
        <dbReference type="ChEBI" id="CHEBI:57595"/>
    </ligand>
</feature>
<name>A0AA41YXS6_9HYPH</name>
<feature type="binding site" evidence="2">
    <location>
        <position position="322"/>
    </location>
    <ligand>
        <name>L-histidine</name>
        <dbReference type="ChEBI" id="CHEBI:57595"/>
    </ligand>
</feature>
<proteinExistence type="predicted"/>
<keyword evidence="1" id="KW-0368">Histidine biosynthesis</keyword>
<keyword evidence="5" id="KW-1185">Reference proteome</keyword>
<feature type="binding site" evidence="2">
    <location>
        <position position="114"/>
    </location>
    <ligand>
        <name>L-histidine</name>
        <dbReference type="ChEBI" id="CHEBI:57595"/>
    </ligand>
</feature>
<keyword evidence="4" id="KW-0328">Glycosyltransferase</keyword>
<sequence>MLDRPLISTLEAVGPETGKMQVLLAQLVQAGYPRIEPAILQDASHFLDLGGEDIRASLYFTSDRGGAELCLRPEFTIPVCRAYLDSRRGGEAASFSYCGPVFRFRAGEPDEFIQAGLESFGRTDAAAADAEILGLALEAATGAGAPSLATTFGDAGLLAQLLDALKLPPTWQRRLKRGLDKGETPSVILAAAPTQSGDHAGVLAALAGTDATGARALVDDLLSIAGITSVGGRSATEIAERFLSQVAMRSAPPFGEEQRAVLDRFLAIAGHPDEAATDLRRLAAEAGLDLGTALDLFEERISFMAVHGVDLATVSFSGSFGRKLDYYTGFVFECRNPTASIGPVVGGGRYDRLAQSLGSKVAVPAVGAAIWVDRLHGGELAS</sequence>
<dbReference type="Pfam" id="PF13393">
    <property type="entry name" value="tRNA-synt_His"/>
    <property type="match status" value="1"/>
</dbReference>
<dbReference type="GO" id="GO:0016757">
    <property type="term" value="F:glycosyltransferase activity"/>
    <property type="evidence" value="ECO:0007669"/>
    <property type="project" value="UniProtKB-KW"/>
</dbReference>